<dbReference type="VEuPathDB" id="VectorBase:GBRI010526"/>
<reference evidence="2" key="2">
    <citation type="submission" date="2020-05" db="UniProtKB">
        <authorList>
            <consortium name="EnsemblMetazoa"/>
        </authorList>
    </citation>
    <scope>IDENTIFICATION</scope>
    <source>
        <strain evidence="2">IAEA</strain>
    </source>
</reference>
<keyword evidence="3" id="KW-1185">Reference proteome</keyword>
<feature type="compositionally biased region" description="Acidic residues" evidence="1">
    <location>
        <begin position="83"/>
        <end position="98"/>
    </location>
</feature>
<dbReference type="AlphaFoldDB" id="A0A1A9W8W0"/>
<proteinExistence type="predicted"/>
<name>A0A1A9W8W0_9MUSC</name>
<feature type="region of interest" description="Disordered" evidence="1">
    <location>
        <begin position="58"/>
        <end position="98"/>
    </location>
</feature>
<reference evidence="3" key="1">
    <citation type="submission" date="2014-03" db="EMBL/GenBank/DDBJ databases">
        <authorList>
            <person name="Aksoy S."/>
            <person name="Warren W."/>
            <person name="Wilson R.K."/>
        </authorList>
    </citation>
    <scope>NUCLEOTIDE SEQUENCE [LARGE SCALE GENOMIC DNA]</scope>
    <source>
        <strain evidence="3">IAEA</strain>
    </source>
</reference>
<evidence type="ECO:0000256" key="1">
    <source>
        <dbReference type="SAM" id="MobiDB-lite"/>
    </source>
</evidence>
<protein>
    <submittedName>
        <fullName evidence="2">Uncharacterized protein</fullName>
    </submittedName>
</protein>
<evidence type="ECO:0000313" key="3">
    <source>
        <dbReference type="Proteomes" id="UP000091820"/>
    </source>
</evidence>
<dbReference type="EnsemblMetazoa" id="GBRI010526-RA">
    <property type="protein sequence ID" value="GBRI010526-PA"/>
    <property type="gene ID" value="GBRI010526"/>
</dbReference>
<sequence>MIAIHIQMFLLIIYCPFKVNEYLRNQTLVSNKKKRRELIQISDNRKVLSNATQIIQPTASTRNKKKRISKVDNSNHWVGDGNNDVDGDDDDDDDDADDNNNNEVTFYCLYWLECFDYNNKFPHIQLYAYRGYY</sequence>
<organism evidence="2 3">
    <name type="scientific">Glossina brevipalpis</name>
    <dbReference type="NCBI Taxonomy" id="37001"/>
    <lineage>
        <taxon>Eukaryota</taxon>
        <taxon>Metazoa</taxon>
        <taxon>Ecdysozoa</taxon>
        <taxon>Arthropoda</taxon>
        <taxon>Hexapoda</taxon>
        <taxon>Insecta</taxon>
        <taxon>Pterygota</taxon>
        <taxon>Neoptera</taxon>
        <taxon>Endopterygota</taxon>
        <taxon>Diptera</taxon>
        <taxon>Brachycera</taxon>
        <taxon>Muscomorpha</taxon>
        <taxon>Hippoboscoidea</taxon>
        <taxon>Glossinidae</taxon>
        <taxon>Glossina</taxon>
    </lineage>
</organism>
<dbReference type="Proteomes" id="UP000091820">
    <property type="component" value="Unassembled WGS sequence"/>
</dbReference>
<accession>A0A1A9W8W0</accession>
<evidence type="ECO:0000313" key="2">
    <source>
        <dbReference type="EnsemblMetazoa" id="GBRI010526-PA"/>
    </source>
</evidence>